<proteinExistence type="predicted"/>
<evidence type="ECO:0000313" key="1">
    <source>
        <dbReference type="EMBL" id="CAD8201918.1"/>
    </source>
</evidence>
<sequence length="125" mass="14769">MKNKLSHQIPAIQSIKLQTGCSKIEYSNFIIIKFIQQGEVIGLIICFYQNIGVYQIEQKLFQQGQWLSFLMKLQQIQFCTMLQIVIISINLCSRQHNILTTLMPQQLLATYRNWQISFNQQKLWN</sequence>
<reference evidence="1" key="1">
    <citation type="submission" date="2021-01" db="EMBL/GenBank/DDBJ databases">
        <authorList>
            <consortium name="Genoscope - CEA"/>
            <person name="William W."/>
        </authorList>
    </citation>
    <scope>NUCLEOTIDE SEQUENCE</scope>
</reference>
<dbReference type="EMBL" id="CAJJDP010000125">
    <property type="protein sequence ID" value="CAD8201918.1"/>
    <property type="molecule type" value="Genomic_DNA"/>
</dbReference>
<dbReference type="AlphaFoldDB" id="A0A8S1XMH4"/>
<dbReference type="Proteomes" id="UP000683925">
    <property type="component" value="Unassembled WGS sequence"/>
</dbReference>
<gene>
    <name evidence="1" type="ORF">POCTA_138.1.T1250212</name>
</gene>
<comment type="caution">
    <text evidence="1">The sequence shown here is derived from an EMBL/GenBank/DDBJ whole genome shotgun (WGS) entry which is preliminary data.</text>
</comment>
<evidence type="ECO:0000313" key="2">
    <source>
        <dbReference type="Proteomes" id="UP000683925"/>
    </source>
</evidence>
<organism evidence="1 2">
    <name type="scientific">Paramecium octaurelia</name>
    <dbReference type="NCBI Taxonomy" id="43137"/>
    <lineage>
        <taxon>Eukaryota</taxon>
        <taxon>Sar</taxon>
        <taxon>Alveolata</taxon>
        <taxon>Ciliophora</taxon>
        <taxon>Intramacronucleata</taxon>
        <taxon>Oligohymenophorea</taxon>
        <taxon>Peniculida</taxon>
        <taxon>Parameciidae</taxon>
        <taxon>Paramecium</taxon>
    </lineage>
</organism>
<name>A0A8S1XMH4_PAROT</name>
<protein>
    <submittedName>
        <fullName evidence="1">Uncharacterized protein</fullName>
    </submittedName>
</protein>
<accession>A0A8S1XMH4</accession>
<keyword evidence="2" id="KW-1185">Reference proteome</keyword>